<proteinExistence type="predicted"/>
<name>A0A1G6IK35_9MICO</name>
<accession>A0A1G6IK35</accession>
<sequence>MSTPLVSVSYVSTAAESFDDAALTALLAQSRASNHEHDLTGMLLYRRGRFFQVLEGSQDAVDELMTKIRCDPRHTDVRVLLTEQLDERRFSEWTMGYEPIGVPSSPPPEGFRDTFADLESDDDDASIRAVRELTVWFRARTTVDA</sequence>
<evidence type="ECO:0000313" key="3">
    <source>
        <dbReference type="Proteomes" id="UP000183203"/>
    </source>
</evidence>
<organism evidence="2 3">
    <name type="scientific">Microbacterium enclense</name>
    <dbReference type="NCBI Taxonomy" id="993073"/>
    <lineage>
        <taxon>Bacteria</taxon>
        <taxon>Bacillati</taxon>
        <taxon>Actinomycetota</taxon>
        <taxon>Actinomycetes</taxon>
        <taxon>Micrococcales</taxon>
        <taxon>Microbacteriaceae</taxon>
        <taxon>Microbacterium</taxon>
    </lineage>
</organism>
<dbReference type="EMBL" id="FMYG01000003">
    <property type="protein sequence ID" value="SDC06760.1"/>
    <property type="molecule type" value="Genomic_DNA"/>
</dbReference>
<dbReference type="RefSeq" id="WP_058231775.1">
    <property type="nucleotide sequence ID" value="NZ_FMYG01000003.1"/>
</dbReference>
<dbReference type="GO" id="GO:0071949">
    <property type="term" value="F:FAD binding"/>
    <property type="evidence" value="ECO:0007669"/>
    <property type="project" value="InterPro"/>
</dbReference>
<dbReference type="STRING" id="993073.AS029_06435"/>
<evidence type="ECO:0000259" key="1">
    <source>
        <dbReference type="PROSITE" id="PS50925"/>
    </source>
</evidence>
<dbReference type="InterPro" id="IPR007024">
    <property type="entry name" value="BLUF_domain"/>
</dbReference>
<feature type="domain" description="BLUF" evidence="1">
    <location>
        <begin position="5"/>
        <end position="96"/>
    </location>
</feature>
<dbReference type="OrthoDB" id="196105at2"/>
<evidence type="ECO:0000313" key="2">
    <source>
        <dbReference type="EMBL" id="SDC06760.1"/>
    </source>
</evidence>
<dbReference type="Gene3D" id="3.30.70.100">
    <property type="match status" value="1"/>
</dbReference>
<protein>
    <submittedName>
        <fullName evidence="2">Sensors of blue-light using FAD</fullName>
    </submittedName>
</protein>
<dbReference type="SUPFAM" id="SSF54975">
    <property type="entry name" value="Acylphosphatase/BLUF domain-like"/>
    <property type="match status" value="1"/>
</dbReference>
<gene>
    <name evidence="2" type="ORF">SAMN05216418_1544</name>
</gene>
<dbReference type="AlphaFoldDB" id="A0A1G6IK35"/>
<dbReference type="Pfam" id="PF04940">
    <property type="entry name" value="BLUF"/>
    <property type="match status" value="1"/>
</dbReference>
<dbReference type="PROSITE" id="PS50925">
    <property type="entry name" value="BLUF"/>
    <property type="match status" value="1"/>
</dbReference>
<dbReference type="InterPro" id="IPR036046">
    <property type="entry name" value="Acylphosphatase-like_dom_sf"/>
</dbReference>
<dbReference type="SMART" id="SM01034">
    <property type="entry name" value="BLUF"/>
    <property type="match status" value="1"/>
</dbReference>
<dbReference type="Proteomes" id="UP000183203">
    <property type="component" value="Unassembled WGS sequence"/>
</dbReference>
<reference evidence="2 3" key="1">
    <citation type="submission" date="2016-09" db="EMBL/GenBank/DDBJ databases">
        <authorList>
            <person name="Capua I."/>
            <person name="De Benedictis P."/>
            <person name="Joannis T."/>
            <person name="Lombin L.H."/>
            <person name="Cattoli G."/>
        </authorList>
    </citation>
    <scope>NUCLEOTIDE SEQUENCE [LARGE SCALE GENOMIC DNA]</scope>
    <source>
        <strain evidence="2 3">NIO-1002</strain>
    </source>
</reference>
<dbReference type="GO" id="GO:0009882">
    <property type="term" value="F:blue light photoreceptor activity"/>
    <property type="evidence" value="ECO:0007669"/>
    <property type="project" value="InterPro"/>
</dbReference>